<comment type="similarity">
    <text evidence="7">Belongs to the binding-protein-dependent transport system permease family.</text>
</comment>
<evidence type="ECO:0000313" key="10">
    <source>
        <dbReference type="Proteomes" id="UP000704762"/>
    </source>
</evidence>
<evidence type="ECO:0000256" key="6">
    <source>
        <dbReference type="ARBA" id="ARBA00023136"/>
    </source>
</evidence>
<comment type="caution">
    <text evidence="9">The sequence shown here is derived from an EMBL/GenBank/DDBJ whole genome shotgun (WGS) entry which is preliminary data.</text>
</comment>
<dbReference type="Gene3D" id="1.10.3720.10">
    <property type="entry name" value="MetI-like"/>
    <property type="match status" value="1"/>
</dbReference>
<evidence type="ECO:0000256" key="2">
    <source>
        <dbReference type="ARBA" id="ARBA00022448"/>
    </source>
</evidence>
<evidence type="ECO:0000313" key="9">
    <source>
        <dbReference type="EMBL" id="MBM7800589.1"/>
    </source>
</evidence>
<dbReference type="InterPro" id="IPR043429">
    <property type="entry name" value="ArtM/GltK/GlnP/TcyL/YhdX-like"/>
</dbReference>
<feature type="domain" description="ABC transmembrane type-1" evidence="8">
    <location>
        <begin position="72"/>
        <end position="263"/>
    </location>
</feature>
<feature type="transmembrane region" description="Helical" evidence="7">
    <location>
        <begin position="21"/>
        <end position="43"/>
    </location>
</feature>
<feature type="transmembrane region" description="Helical" evidence="7">
    <location>
        <begin position="242"/>
        <end position="260"/>
    </location>
</feature>
<dbReference type="CDD" id="cd06261">
    <property type="entry name" value="TM_PBP2"/>
    <property type="match status" value="1"/>
</dbReference>
<dbReference type="NCBIfam" id="TIGR01726">
    <property type="entry name" value="HEQRo_perm_3TM"/>
    <property type="match status" value="1"/>
</dbReference>
<dbReference type="InterPro" id="IPR000515">
    <property type="entry name" value="MetI-like"/>
</dbReference>
<protein>
    <submittedName>
        <fullName evidence="9">Glutamate transport system permease protein</fullName>
    </submittedName>
</protein>
<dbReference type="PANTHER" id="PTHR30614:SF21">
    <property type="entry name" value="AMINO ACID ABC TRANSPORTER PERMEASE"/>
    <property type="match status" value="1"/>
</dbReference>
<dbReference type="InterPro" id="IPR010065">
    <property type="entry name" value="AA_ABC_transptr_permease_3TM"/>
</dbReference>
<accession>A0ABS2RNK3</accession>
<dbReference type="Pfam" id="PF00528">
    <property type="entry name" value="BPD_transp_1"/>
    <property type="match status" value="1"/>
</dbReference>
<feature type="transmembrane region" description="Helical" evidence="7">
    <location>
        <begin position="74"/>
        <end position="94"/>
    </location>
</feature>
<evidence type="ECO:0000256" key="4">
    <source>
        <dbReference type="ARBA" id="ARBA00022692"/>
    </source>
</evidence>
<reference evidence="9 10" key="1">
    <citation type="submission" date="2021-01" db="EMBL/GenBank/DDBJ databases">
        <title>Sequencing the genomes of 1000 actinobacteria strains.</title>
        <authorList>
            <person name="Klenk H.-P."/>
        </authorList>
    </citation>
    <scope>NUCLEOTIDE SEQUENCE [LARGE SCALE GENOMIC DNA]</scope>
    <source>
        <strain evidence="9 10">DSM 18662</strain>
    </source>
</reference>
<keyword evidence="6 7" id="KW-0472">Membrane</keyword>
<proteinExistence type="inferred from homology"/>
<keyword evidence="3" id="KW-1003">Cell membrane</keyword>
<evidence type="ECO:0000256" key="1">
    <source>
        <dbReference type="ARBA" id="ARBA00004651"/>
    </source>
</evidence>
<dbReference type="SUPFAM" id="SSF161098">
    <property type="entry name" value="MetI-like"/>
    <property type="match status" value="1"/>
</dbReference>
<feature type="transmembrane region" description="Helical" evidence="7">
    <location>
        <begin position="106"/>
        <end position="130"/>
    </location>
</feature>
<comment type="subcellular location">
    <subcellularLocation>
        <location evidence="1 7">Cell membrane</location>
        <topology evidence="1 7">Multi-pass membrane protein</topology>
    </subcellularLocation>
</comment>
<keyword evidence="4 7" id="KW-0812">Transmembrane</keyword>
<gene>
    <name evidence="9" type="ORF">JOE57_003510</name>
</gene>
<keyword evidence="5 7" id="KW-1133">Transmembrane helix</keyword>
<feature type="transmembrane region" description="Helical" evidence="7">
    <location>
        <begin position="200"/>
        <end position="222"/>
    </location>
</feature>
<dbReference type="EMBL" id="JAFBCF010000001">
    <property type="protein sequence ID" value="MBM7800589.1"/>
    <property type="molecule type" value="Genomic_DNA"/>
</dbReference>
<dbReference type="Proteomes" id="UP000704762">
    <property type="component" value="Unassembled WGS sequence"/>
</dbReference>
<evidence type="ECO:0000256" key="5">
    <source>
        <dbReference type="ARBA" id="ARBA00022989"/>
    </source>
</evidence>
<evidence type="ECO:0000259" key="8">
    <source>
        <dbReference type="PROSITE" id="PS50928"/>
    </source>
</evidence>
<dbReference type="PROSITE" id="PS50928">
    <property type="entry name" value="ABC_TM1"/>
    <property type="match status" value="1"/>
</dbReference>
<evidence type="ECO:0000256" key="7">
    <source>
        <dbReference type="RuleBase" id="RU363032"/>
    </source>
</evidence>
<dbReference type="RefSeq" id="WP_204919947.1">
    <property type="nucleotide sequence ID" value="NZ_BAAAQP010000003.1"/>
</dbReference>
<sequence length="304" mass="32287">MSAQTSVLFDVPGPRAKRRHVVLGVIGVLALAGVLLFVLRALANPENNQLTAEKWLPFISAEAWTAYFLPGLRATVTAAAIAVVLSSIFGILLGMGRLSGLAPVRWVCGIFVEFFRSVPVLMMMLFSYYFALYALQMTGDVLSLFGVVAGLTFYNSCVIAELIRSGVNSLPKGQGEAGLAIGLTPTQTLTSILLPQAITAMLPSIISQLVVILKDSALGYIISYSELIRAGQNFASSKGNLIPTFIVLAVLFIVMNYALTRLARLLEGRMQARRRGGGPAGSAPDPQLQVGAATTLIARDGGNA</sequence>
<evidence type="ECO:0000256" key="3">
    <source>
        <dbReference type="ARBA" id="ARBA00022475"/>
    </source>
</evidence>
<feature type="transmembrane region" description="Helical" evidence="7">
    <location>
        <begin position="142"/>
        <end position="163"/>
    </location>
</feature>
<keyword evidence="10" id="KW-1185">Reference proteome</keyword>
<dbReference type="PANTHER" id="PTHR30614">
    <property type="entry name" value="MEMBRANE COMPONENT OF AMINO ACID ABC TRANSPORTER"/>
    <property type="match status" value="1"/>
</dbReference>
<organism evidence="9 10">
    <name type="scientific">Microlunatus panaciterrae</name>
    <dbReference type="NCBI Taxonomy" id="400768"/>
    <lineage>
        <taxon>Bacteria</taxon>
        <taxon>Bacillati</taxon>
        <taxon>Actinomycetota</taxon>
        <taxon>Actinomycetes</taxon>
        <taxon>Propionibacteriales</taxon>
        <taxon>Propionibacteriaceae</taxon>
        <taxon>Microlunatus</taxon>
    </lineage>
</organism>
<dbReference type="InterPro" id="IPR035906">
    <property type="entry name" value="MetI-like_sf"/>
</dbReference>
<name>A0ABS2RNK3_9ACTN</name>
<keyword evidence="2 7" id="KW-0813">Transport</keyword>